<dbReference type="Gene3D" id="1.20.920.10">
    <property type="entry name" value="Bromodomain-like"/>
    <property type="match status" value="1"/>
</dbReference>
<keyword evidence="3" id="KW-1185">Reference proteome</keyword>
<proteinExistence type="predicted"/>
<dbReference type="SUPFAM" id="SSF47370">
    <property type="entry name" value="Bromodomain"/>
    <property type="match status" value="1"/>
</dbReference>
<evidence type="ECO:0000256" key="1">
    <source>
        <dbReference type="ARBA" id="ARBA00023117"/>
    </source>
</evidence>
<sequence length="130" mass="14698">MKRQRGGAASAASGLQGRYRVCLTMERRVDELDRFFASKKSLGGSGRKPASKGKGRKVGIKFRDAEVDSEFMDVGVNDGAPSKRMQEIMRRFGEIFRQILKHQWAGPFMDPVDVEGLQLHDYYKVMLLLT</sequence>
<reference evidence="2" key="2">
    <citation type="journal article" date="2022" name="Hortic Res">
        <title>The genome of Dioscorea zingiberensis sheds light on the biosynthesis, origin and evolution of the medicinally important diosgenin saponins.</title>
        <authorList>
            <person name="Li Y."/>
            <person name="Tan C."/>
            <person name="Li Z."/>
            <person name="Guo J."/>
            <person name="Li S."/>
            <person name="Chen X."/>
            <person name="Wang C."/>
            <person name="Dai X."/>
            <person name="Yang H."/>
            <person name="Song W."/>
            <person name="Hou L."/>
            <person name="Xu J."/>
            <person name="Tong Z."/>
            <person name="Xu A."/>
            <person name="Yuan X."/>
            <person name="Wang W."/>
            <person name="Yang Q."/>
            <person name="Chen L."/>
            <person name="Sun Z."/>
            <person name="Wang K."/>
            <person name="Pan B."/>
            <person name="Chen J."/>
            <person name="Bao Y."/>
            <person name="Liu F."/>
            <person name="Qi X."/>
            <person name="Gang D.R."/>
            <person name="Wen J."/>
            <person name="Li J."/>
        </authorList>
    </citation>
    <scope>NUCLEOTIDE SEQUENCE</scope>
    <source>
        <strain evidence="2">Dzin_1.0</strain>
    </source>
</reference>
<organism evidence="2 3">
    <name type="scientific">Dioscorea zingiberensis</name>
    <dbReference type="NCBI Taxonomy" id="325984"/>
    <lineage>
        <taxon>Eukaryota</taxon>
        <taxon>Viridiplantae</taxon>
        <taxon>Streptophyta</taxon>
        <taxon>Embryophyta</taxon>
        <taxon>Tracheophyta</taxon>
        <taxon>Spermatophyta</taxon>
        <taxon>Magnoliopsida</taxon>
        <taxon>Liliopsida</taxon>
        <taxon>Dioscoreales</taxon>
        <taxon>Dioscoreaceae</taxon>
        <taxon>Dioscorea</taxon>
    </lineage>
</organism>
<keyword evidence="1" id="KW-0103">Bromodomain</keyword>
<dbReference type="AlphaFoldDB" id="A0A9D5HI31"/>
<dbReference type="EMBL" id="JAGGNH010000003">
    <property type="protein sequence ID" value="KAJ0977269.1"/>
    <property type="molecule type" value="Genomic_DNA"/>
</dbReference>
<dbReference type="Proteomes" id="UP001085076">
    <property type="component" value="Miscellaneous, Linkage group lg03"/>
</dbReference>
<gene>
    <name evidence="2" type="ORF">J5N97_012743</name>
</gene>
<dbReference type="OrthoDB" id="1938453at2759"/>
<evidence type="ECO:0000313" key="3">
    <source>
        <dbReference type="Proteomes" id="UP001085076"/>
    </source>
</evidence>
<evidence type="ECO:0000313" key="2">
    <source>
        <dbReference type="EMBL" id="KAJ0977269.1"/>
    </source>
</evidence>
<name>A0A9D5HI31_9LILI</name>
<dbReference type="PANTHER" id="PTHR45926">
    <property type="entry name" value="OSJNBA0053K19.4 PROTEIN"/>
    <property type="match status" value="1"/>
</dbReference>
<comment type="caution">
    <text evidence="2">The sequence shown here is derived from an EMBL/GenBank/DDBJ whole genome shotgun (WGS) entry which is preliminary data.</text>
</comment>
<dbReference type="InterPro" id="IPR036427">
    <property type="entry name" value="Bromodomain-like_sf"/>
</dbReference>
<protein>
    <submittedName>
        <fullName evidence="2">Uncharacterized protein</fullName>
    </submittedName>
</protein>
<accession>A0A9D5HI31</accession>
<reference evidence="2" key="1">
    <citation type="submission" date="2021-03" db="EMBL/GenBank/DDBJ databases">
        <authorList>
            <person name="Li Z."/>
            <person name="Yang C."/>
        </authorList>
    </citation>
    <scope>NUCLEOTIDE SEQUENCE</scope>
    <source>
        <strain evidence="2">Dzin_1.0</strain>
        <tissue evidence="2">Leaf</tissue>
    </source>
</reference>